<dbReference type="PANTHER" id="PTHR43320:SF3">
    <property type="entry name" value="CARBOHYDRATE KINASE PFKB DOMAIN-CONTAINING PROTEIN"/>
    <property type="match status" value="1"/>
</dbReference>
<proteinExistence type="inferred from homology"/>
<keyword evidence="6" id="KW-1185">Reference proteome</keyword>
<dbReference type="PANTHER" id="PTHR43320">
    <property type="entry name" value="SUGAR KINASE"/>
    <property type="match status" value="1"/>
</dbReference>
<evidence type="ECO:0000313" key="6">
    <source>
        <dbReference type="Proteomes" id="UP000660262"/>
    </source>
</evidence>
<reference evidence="5" key="1">
    <citation type="submission" date="2020-10" db="EMBL/GenBank/DDBJ databases">
        <title>Unveiling of a novel bifunctional photoreceptor, Dualchrome1, isolated from a cosmopolitan green alga.</title>
        <authorList>
            <person name="Suzuki S."/>
            <person name="Kawachi M."/>
        </authorList>
    </citation>
    <scope>NUCLEOTIDE SEQUENCE</scope>
    <source>
        <strain evidence="5">NIES 2893</strain>
    </source>
</reference>
<name>A0A830I1A0_9CHLO</name>
<gene>
    <name evidence="5" type="ORF">PPROV_000964700</name>
</gene>
<evidence type="ECO:0000259" key="4">
    <source>
        <dbReference type="Pfam" id="PF00294"/>
    </source>
</evidence>
<dbReference type="InterPro" id="IPR002173">
    <property type="entry name" value="Carboh/pur_kinase_PfkB_CS"/>
</dbReference>
<evidence type="ECO:0000256" key="3">
    <source>
        <dbReference type="ARBA" id="ARBA00022777"/>
    </source>
</evidence>
<dbReference type="AlphaFoldDB" id="A0A830I1A0"/>
<dbReference type="Gene3D" id="3.40.1190.20">
    <property type="match status" value="1"/>
</dbReference>
<evidence type="ECO:0000256" key="1">
    <source>
        <dbReference type="ARBA" id="ARBA00010688"/>
    </source>
</evidence>
<organism evidence="5 6">
    <name type="scientific">Pycnococcus provasolii</name>
    <dbReference type="NCBI Taxonomy" id="41880"/>
    <lineage>
        <taxon>Eukaryota</taxon>
        <taxon>Viridiplantae</taxon>
        <taxon>Chlorophyta</taxon>
        <taxon>Pseudoscourfieldiophyceae</taxon>
        <taxon>Pseudoscourfieldiales</taxon>
        <taxon>Pycnococcaceae</taxon>
        <taxon>Pycnococcus</taxon>
    </lineage>
</organism>
<evidence type="ECO:0000313" key="5">
    <source>
        <dbReference type="EMBL" id="GHP10917.1"/>
    </source>
</evidence>
<dbReference type="OrthoDB" id="415590at2759"/>
<dbReference type="EMBL" id="BNJQ01000031">
    <property type="protein sequence ID" value="GHP10917.1"/>
    <property type="molecule type" value="Genomic_DNA"/>
</dbReference>
<feature type="domain" description="Carbohydrate kinase PfkB" evidence="4">
    <location>
        <begin position="120"/>
        <end position="408"/>
    </location>
</feature>
<dbReference type="CDD" id="cd01168">
    <property type="entry name" value="adenosine_kinase"/>
    <property type="match status" value="1"/>
</dbReference>
<dbReference type="InterPro" id="IPR011611">
    <property type="entry name" value="PfkB_dom"/>
</dbReference>
<dbReference type="PROSITE" id="PS00584">
    <property type="entry name" value="PFKB_KINASES_2"/>
    <property type="match status" value="1"/>
</dbReference>
<sequence>MMTMTHGKATRFTKRGGVTRAVASPLQSSSSASAPASASASAAVATAAADAAAAARWGRSIVQPNRSYAALGLGQAMVDLAARVDDKFINELGLADVRGGRKVIDAAFKSDVLAKLDDYAGVEVSAGGSLSNTLVALSRLGEANDLLQFANGEHVDVNAVVAFPSVRVGMAGSIGDDPLGGFYRREVRKAGVNFLSEPRDGAATGSVVVLTTPDAQRTMLSHPGSSADVPQDDAFFGAIQSSASLIVEGYLWEEGATVAAIANSVKRARKVGTRVVLTASDVTCVERFAPEMRELVSNACDLLFCNAAEAHALTGEACPAAAAEVAARECPLVVVTDGCHGSYVASGRSTLIHVPAHAADFKPVDTCGAGDAYAAGFLFGMLNGETPEASGLLGSICASQVVGHAGARLARGEANEVMRTFALSLQ</sequence>
<dbReference type="SUPFAM" id="SSF53613">
    <property type="entry name" value="Ribokinase-like"/>
    <property type="match status" value="1"/>
</dbReference>
<dbReference type="InterPro" id="IPR052700">
    <property type="entry name" value="Carb_kinase_PfkB-like"/>
</dbReference>
<comment type="similarity">
    <text evidence="1">Belongs to the carbohydrate kinase PfkB family.</text>
</comment>
<evidence type="ECO:0000256" key="2">
    <source>
        <dbReference type="ARBA" id="ARBA00022679"/>
    </source>
</evidence>
<accession>A0A830I1A0</accession>
<protein>
    <recommendedName>
        <fullName evidence="4">Carbohydrate kinase PfkB domain-containing protein</fullName>
    </recommendedName>
</protein>
<dbReference type="Pfam" id="PF00294">
    <property type="entry name" value="PfkB"/>
    <property type="match status" value="1"/>
</dbReference>
<keyword evidence="2" id="KW-0808">Transferase</keyword>
<dbReference type="GO" id="GO:0016301">
    <property type="term" value="F:kinase activity"/>
    <property type="evidence" value="ECO:0007669"/>
    <property type="project" value="UniProtKB-KW"/>
</dbReference>
<dbReference type="Proteomes" id="UP000660262">
    <property type="component" value="Unassembled WGS sequence"/>
</dbReference>
<comment type="caution">
    <text evidence="5">The sequence shown here is derived from an EMBL/GenBank/DDBJ whole genome shotgun (WGS) entry which is preliminary data.</text>
</comment>
<keyword evidence="3" id="KW-0418">Kinase</keyword>
<dbReference type="InterPro" id="IPR029056">
    <property type="entry name" value="Ribokinase-like"/>
</dbReference>